<keyword evidence="1" id="KW-0812">Transmembrane</keyword>
<feature type="transmembrane region" description="Helical" evidence="1">
    <location>
        <begin position="459"/>
        <end position="476"/>
    </location>
</feature>
<feature type="transmembrane region" description="Helical" evidence="1">
    <location>
        <begin position="30"/>
        <end position="48"/>
    </location>
</feature>
<feature type="transmembrane region" description="Helical" evidence="1">
    <location>
        <begin position="515"/>
        <end position="535"/>
    </location>
</feature>
<feature type="transmembrane region" description="Helical" evidence="1">
    <location>
        <begin position="631"/>
        <end position="649"/>
    </location>
</feature>
<evidence type="ECO:0000313" key="2">
    <source>
        <dbReference type="EMBL" id="MEN8638951.1"/>
    </source>
</evidence>
<feature type="transmembrane region" description="Helical" evidence="1">
    <location>
        <begin position="422"/>
        <end position="439"/>
    </location>
</feature>
<dbReference type="Proteomes" id="UP001424532">
    <property type="component" value="Unassembled WGS sequence"/>
</dbReference>
<accession>A0ABV0DBW6</accession>
<feature type="transmembrane region" description="Helical" evidence="1">
    <location>
        <begin position="54"/>
        <end position="72"/>
    </location>
</feature>
<protein>
    <submittedName>
        <fullName evidence="2">Uncharacterized protein</fullName>
    </submittedName>
</protein>
<keyword evidence="1" id="KW-0472">Membrane</keyword>
<keyword evidence="1" id="KW-1133">Transmembrane helix</keyword>
<feature type="transmembrane region" description="Helical" evidence="1">
    <location>
        <begin position="151"/>
        <end position="170"/>
    </location>
</feature>
<feature type="transmembrane region" description="Helical" evidence="1">
    <location>
        <begin position="610"/>
        <end position="625"/>
    </location>
</feature>
<proteinExistence type="predicted"/>
<feature type="transmembrane region" description="Helical" evidence="1">
    <location>
        <begin position="217"/>
        <end position="240"/>
    </location>
</feature>
<feature type="transmembrane region" description="Helical" evidence="1">
    <location>
        <begin position="317"/>
        <end position="335"/>
    </location>
</feature>
<feature type="transmembrane region" description="Helical" evidence="1">
    <location>
        <begin position="818"/>
        <end position="837"/>
    </location>
</feature>
<dbReference type="RefSeq" id="WP_347149098.1">
    <property type="nucleotide sequence ID" value="NZ_JBDLYL010000004.1"/>
</dbReference>
<evidence type="ECO:0000313" key="3">
    <source>
        <dbReference type="Proteomes" id="UP001424532"/>
    </source>
</evidence>
<feature type="transmembrane region" description="Helical" evidence="1">
    <location>
        <begin position="356"/>
        <end position="373"/>
    </location>
</feature>
<reference evidence="2 3" key="1">
    <citation type="submission" date="2024-05" db="EMBL/GenBank/DDBJ databases">
        <title>Sequence of Lycoming College course isolates.</title>
        <authorList>
            <person name="Reigle C.A."/>
            <person name="Newman J.D."/>
        </authorList>
    </citation>
    <scope>NUCLEOTIDE SEQUENCE [LARGE SCALE GENOMIC DNA]</scope>
    <source>
        <strain evidence="2 3">CAR-09</strain>
    </source>
</reference>
<feature type="transmembrane region" description="Helical" evidence="1">
    <location>
        <begin position="788"/>
        <end position="806"/>
    </location>
</feature>
<gene>
    <name evidence="2" type="ORF">ABFE88_04675</name>
</gene>
<feature type="transmembrane region" description="Helical" evidence="1">
    <location>
        <begin position="483"/>
        <end position="503"/>
    </location>
</feature>
<comment type="caution">
    <text evidence="2">The sequence shown here is derived from an EMBL/GenBank/DDBJ whole genome shotgun (WGS) entry which is preliminary data.</text>
</comment>
<feature type="transmembrane region" description="Helical" evidence="1">
    <location>
        <begin position="849"/>
        <end position="868"/>
    </location>
</feature>
<dbReference type="EMBL" id="JBDLYL010000004">
    <property type="protein sequence ID" value="MEN8638951.1"/>
    <property type="molecule type" value="Genomic_DNA"/>
</dbReference>
<evidence type="ECO:0000256" key="1">
    <source>
        <dbReference type="SAM" id="Phobius"/>
    </source>
</evidence>
<feature type="transmembrane region" description="Helical" evidence="1">
    <location>
        <begin position="286"/>
        <end position="305"/>
    </location>
</feature>
<feature type="transmembrane region" description="Helical" evidence="1">
    <location>
        <begin position="656"/>
        <end position="674"/>
    </location>
</feature>
<feature type="transmembrane region" description="Helical" evidence="1">
    <location>
        <begin position="547"/>
        <end position="566"/>
    </location>
</feature>
<sequence length="892" mass="97532">MNLVAAIGQRFAEVVGGFGESHVPLFSHSLALMVNLFSMMVLTITLSLFGKSELAAEVALIHSVGVALFYSFSGNARSLILSGESSSWGARILRLRLLLLIPLCVLGWLAGGGGVQVGGLFIGLLILRRGAEWLAEVFLSEQERQGSIDGCVRFIVVQCVTLVMVSIAMIADVAVIFAVSIWACSPLLVCVDGKLFRQASVYDGGFSHSLRTLLPHFGSTLAIGVSVYVFRLFIILLVGKQQAGDLFAAFALGGIMGAVFSQALGPTMIRNQQALVNGRFIRFFNLLLLVMMMSGVVLAGALWLTPDLLTWTAKAPFFWMAVSCSLVGGGVMVMAQRVRLQLLHNRAGRDVFGSDVLANLLLVGCVPLVFFIMGEAYLVGLYLVGAALSLAFYMSEDWGAVIGSLGKGRLARCIVRKETKRWFMSLLVVGVFLPVFFQLDGGIYQGSVYEDSGGKLLSLPLPISMIFCCIGIVLIGRYARARNVLMVVFFTFSGMWMSVLLLAEHLDSNVQLGKLFLLVQYVFPMLALIAGVQFGSLNGAREVLARGVLVVLLVVASLQVLATLVLAERILSQSVFLFSVYQSLQYVPVIFVGGYLISLYSLWREPVMHIWLLVLAGVMGMYAVLSHSMLALLLLPAGALVFVVVNLYAGAHRVRIMLFTVLLVAGMGVGFAYVSESLLFTTKFNRPVDAMARVDVPVQPDSNVKVLTERPAPVVESVQPLVATPAVQTYSGDVLETSVLPPNLRERMKYWRFYFDGVQESWHAFLLGHEHPPERSAFPSAHNYYLDFVYNFGFLALLPLLGLMLHTLHGVWKNRTSLLQEPGMLAVAGVLCFVLLVDSSFKVGMRQPYPGVVTFFWWGMLLAWLWRVQGTSPAVVARSESVRPLGRPGRTC</sequence>
<name>A0ABV0DBW6_9PSED</name>
<organism evidence="2 3">
    <name type="scientific">Pseudomonas sichuanensis</name>
    <dbReference type="NCBI Taxonomy" id="2213015"/>
    <lineage>
        <taxon>Bacteria</taxon>
        <taxon>Pseudomonadati</taxon>
        <taxon>Pseudomonadota</taxon>
        <taxon>Gammaproteobacteria</taxon>
        <taxon>Pseudomonadales</taxon>
        <taxon>Pseudomonadaceae</taxon>
        <taxon>Pseudomonas</taxon>
    </lineage>
</organism>
<feature type="transmembrane region" description="Helical" evidence="1">
    <location>
        <begin position="246"/>
        <end position="265"/>
    </location>
</feature>
<feature type="transmembrane region" description="Helical" evidence="1">
    <location>
        <begin position="586"/>
        <end position="603"/>
    </location>
</feature>
<keyword evidence="3" id="KW-1185">Reference proteome</keyword>